<keyword evidence="1" id="KW-0539">Nucleus</keyword>
<accession>A0AAD2A4A0</accession>
<protein>
    <submittedName>
        <fullName evidence="2">Uncharacterized protein</fullName>
    </submittedName>
</protein>
<dbReference type="EMBL" id="OU503051">
    <property type="protein sequence ID" value="CAI9778725.1"/>
    <property type="molecule type" value="Genomic_DNA"/>
</dbReference>
<keyword evidence="3" id="KW-1185">Reference proteome</keyword>
<evidence type="ECO:0000313" key="2">
    <source>
        <dbReference type="EMBL" id="CAI9778725.1"/>
    </source>
</evidence>
<organism evidence="2 3">
    <name type="scientific">Fraxinus pennsylvanica</name>
    <dbReference type="NCBI Taxonomy" id="56036"/>
    <lineage>
        <taxon>Eukaryota</taxon>
        <taxon>Viridiplantae</taxon>
        <taxon>Streptophyta</taxon>
        <taxon>Embryophyta</taxon>
        <taxon>Tracheophyta</taxon>
        <taxon>Spermatophyta</taxon>
        <taxon>Magnoliopsida</taxon>
        <taxon>eudicotyledons</taxon>
        <taxon>Gunneridae</taxon>
        <taxon>Pentapetalae</taxon>
        <taxon>asterids</taxon>
        <taxon>lamiids</taxon>
        <taxon>Lamiales</taxon>
        <taxon>Oleaceae</taxon>
        <taxon>Oleeae</taxon>
        <taxon>Fraxinus</taxon>
    </lineage>
</organism>
<evidence type="ECO:0000256" key="1">
    <source>
        <dbReference type="ARBA" id="ARBA00023242"/>
    </source>
</evidence>
<dbReference type="Proteomes" id="UP000834106">
    <property type="component" value="Chromosome 16"/>
</dbReference>
<dbReference type="PANTHER" id="PTHR12802">
    <property type="entry name" value="SWI/SNF COMPLEX-RELATED"/>
    <property type="match status" value="1"/>
</dbReference>
<dbReference type="AlphaFoldDB" id="A0AAD2A4A0"/>
<dbReference type="PANTHER" id="PTHR12802:SF115">
    <property type="entry name" value="PROTEIN REVEILLE 8"/>
    <property type="match status" value="1"/>
</dbReference>
<name>A0AAD2A4A0_9LAMI</name>
<gene>
    <name evidence="2" type="ORF">FPE_LOCUS26155</name>
</gene>
<reference evidence="2" key="1">
    <citation type="submission" date="2023-05" db="EMBL/GenBank/DDBJ databases">
        <authorList>
            <person name="Huff M."/>
        </authorList>
    </citation>
    <scope>NUCLEOTIDE SEQUENCE</scope>
</reference>
<sequence>MLAIYELSQVMPETNVDVVGSTKQRAPFLDPKTMYGAPYLIAVVILKVTSNLITMRLSLRPFIKTPLPTTSGAFYRCPVDSSIHCLSKELNAGASTSNWTDDPNKKARRPYTITKSWESWTDPDHDKFLEALQL</sequence>
<proteinExistence type="predicted"/>
<evidence type="ECO:0000313" key="3">
    <source>
        <dbReference type="Proteomes" id="UP000834106"/>
    </source>
</evidence>